<organism evidence="1 2">
    <name type="scientific">Rhabditophanes sp. KR3021</name>
    <dbReference type="NCBI Taxonomy" id="114890"/>
    <lineage>
        <taxon>Eukaryota</taxon>
        <taxon>Metazoa</taxon>
        <taxon>Ecdysozoa</taxon>
        <taxon>Nematoda</taxon>
        <taxon>Chromadorea</taxon>
        <taxon>Rhabditida</taxon>
        <taxon>Tylenchina</taxon>
        <taxon>Panagrolaimomorpha</taxon>
        <taxon>Strongyloidoidea</taxon>
        <taxon>Alloionematidae</taxon>
        <taxon>Rhabditophanes</taxon>
    </lineage>
</organism>
<dbReference type="Proteomes" id="UP000095286">
    <property type="component" value="Unplaced"/>
</dbReference>
<dbReference type="WBParaSite" id="RSKR_0001136900.1">
    <property type="protein sequence ID" value="RSKR_0001136900.1"/>
    <property type="gene ID" value="RSKR_0001136900"/>
</dbReference>
<protein>
    <submittedName>
        <fullName evidence="2">tRNA-intron lyase</fullName>
    </submittedName>
</protein>
<evidence type="ECO:0000313" key="1">
    <source>
        <dbReference type="Proteomes" id="UP000095286"/>
    </source>
</evidence>
<sequence length="229" mass="26942">MKRSNIKWEKQPSQRIIAYLCNNGLYIKDQALRTHLRYNGWYGKHVGQRLDYRTKECFEDQFEIDSYTNFISNNEYLYLSYCEALYIGEFFNLLTCYNGNQIISLDSLRSVAISNSHNFSKEYAVYKYFREFGWVVGLGLHYGCNFVIYKQSPEQCHSNAGIFISDREEYNSLDFESNAAKARMRVLSHVKKDLIYCYVKNDNVSICGVVARTKENKDSICYIKEYSNL</sequence>
<proteinExistence type="predicted"/>
<reference evidence="2" key="1">
    <citation type="submission" date="2016-11" db="UniProtKB">
        <authorList>
            <consortium name="WormBaseParasite"/>
        </authorList>
    </citation>
    <scope>IDENTIFICATION</scope>
    <source>
        <strain evidence="2">KR3021</strain>
    </source>
</reference>
<evidence type="ECO:0000313" key="2">
    <source>
        <dbReference type="WBParaSite" id="RSKR_0001136900.1"/>
    </source>
</evidence>
<name>A0AC35UI83_9BILA</name>
<accession>A0AC35UI83</accession>